<protein>
    <submittedName>
        <fullName evidence="2">Uncharacterized protein</fullName>
    </submittedName>
</protein>
<feature type="compositionally biased region" description="Low complexity" evidence="1">
    <location>
        <begin position="195"/>
        <end position="213"/>
    </location>
</feature>
<dbReference type="AlphaFoldDB" id="A0A816CRZ4"/>
<feature type="compositionally biased region" description="Polar residues" evidence="1">
    <location>
        <begin position="230"/>
        <end position="253"/>
    </location>
</feature>
<sequence>MHNKPSEPTEFNHGNRSIRKSKSTSNLSIVPKKKMNGIPSIKIEIDVDNKLETNKSSPTVHKTNGNLSPNHRRRPKRSSVNNNAFLSTISSVHELMSFVIYKDSPPPWLKHTDLYKEYKNKSEKINTENLSSVSHPHYHQQLHRKQRCNLQMYARSSLSWQSLPSPPLLNLSLENYSNESVHKNKRDANISPIYASSLSSSSSSPSSSASSPSMMDFTLPLNISIKSEPAEQNSTSTPSKSKPINQSSSTVTTRRQHMLCKKKIPQNGARRPQRMNSVEDLEALEKKGLSSSSQHDSNTSTSSSSIEHTSPSPTTTVSGSSSQHSSPAEYMRGYGSINTRLSSPLRIQTSISPHLQSLSTPQRRSTRIWAPSSFYINPMWIIPTAATSKRLVTQNLSLSPSPSSETNQRPKRLCRYPEADGLPALSLAAGRKHKAITEVLA</sequence>
<feature type="compositionally biased region" description="Polar residues" evidence="1">
    <location>
        <begin position="54"/>
        <end position="69"/>
    </location>
</feature>
<feature type="compositionally biased region" description="Basic residues" evidence="1">
    <location>
        <begin position="254"/>
        <end position="264"/>
    </location>
</feature>
<evidence type="ECO:0000313" key="3">
    <source>
        <dbReference type="Proteomes" id="UP000663855"/>
    </source>
</evidence>
<feature type="region of interest" description="Disordered" evidence="1">
    <location>
        <begin position="195"/>
        <end position="215"/>
    </location>
</feature>
<accession>A0A816CRZ4</accession>
<feature type="region of interest" description="Disordered" evidence="1">
    <location>
        <begin position="52"/>
        <end position="81"/>
    </location>
</feature>
<comment type="caution">
    <text evidence="2">The sequence shown here is derived from an EMBL/GenBank/DDBJ whole genome shotgun (WGS) entry which is preliminary data.</text>
</comment>
<evidence type="ECO:0000256" key="1">
    <source>
        <dbReference type="SAM" id="MobiDB-lite"/>
    </source>
</evidence>
<evidence type="ECO:0000313" key="2">
    <source>
        <dbReference type="EMBL" id="CAF1625433.1"/>
    </source>
</evidence>
<feature type="region of interest" description="Disordered" evidence="1">
    <location>
        <begin position="228"/>
        <end position="331"/>
    </location>
</feature>
<feature type="compositionally biased region" description="Low complexity" evidence="1">
    <location>
        <begin position="290"/>
        <end position="326"/>
    </location>
</feature>
<name>A0A816CRZ4_9BILA</name>
<reference evidence="2" key="1">
    <citation type="submission" date="2021-02" db="EMBL/GenBank/DDBJ databases">
        <authorList>
            <person name="Nowell W R."/>
        </authorList>
    </citation>
    <scope>NUCLEOTIDE SEQUENCE</scope>
</reference>
<gene>
    <name evidence="2" type="ORF">CJN711_LOCUS38593</name>
</gene>
<feature type="region of interest" description="Disordered" evidence="1">
    <location>
        <begin position="1"/>
        <end position="33"/>
    </location>
</feature>
<feature type="non-terminal residue" evidence="2">
    <location>
        <position position="1"/>
    </location>
</feature>
<organism evidence="2 3">
    <name type="scientific">Rotaria magnacalcarata</name>
    <dbReference type="NCBI Taxonomy" id="392030"/>
    <lineage>
        <taxon>Eukaryota</taxon>
        <taxon>Metazoa</taxon>
        <taxon>Spiralia</taxon>
        <taxon>Gnathifera</taxon>
        <taxon>Rotifera</taxon>
        <taxon>Eurotatoria</taxon>
        <taxon>Bdelloidea</taxon>
        <taxon>Philodinida</taxon>
        <taxon>Philodinidae</taxon>
        <taxon>Rotaria</taxon>
    </lineage>
</organism>
<proteinExistence type="predicted"/>
<dbReference type="Proteomes" id="UP000663855">
    <property type="component" value="Unassembled WGS sequence"/>
</dbReference>
<dbReference type="EMBL" id="CAJNOV010018896">
    <property type="protein sequence ID" value="CAF1625433.1"/>
    <property type="molecule type" value="Genomic_DNA"/>
</dbReference>